<feature type="compositionally biased region" description="Basic and acidic residues" evidence="1">
    <location>
        <begin position="46"/>
        <end position="72"/>
    </location>
</feature>
<sequence>PDCAFSHPNGKKDHTPNISERTFVSVPDEMTEKIIPSKNNNDEESLEVKDVAENCARPEDNKENEIGNEATK</sequence>
<name>A0A9N9K3X4_9GLOM</name>
<evidence type="ECO:0000313" key="3">
    <source>
        <dbReference type="Proteomes" id="UP000789396"/>
    </source>
</evidence>
<comment type="caution">
    <text evidence="2">The sequence shown here is derived from an EMBL/GenBank/DDBJ whole genome shotgun (WGS) entry which is preliminary data.</text>
</comment>
<feature type="region of interest" description="Disordered" evidence="1">
    <location>
        <begin position="33"/>
        <end position="72"/>
    </location>
</feature>
<reference evidence="2" key="1">
    <citation type="submission" date="2021-06" db="EMBL/GenBank/DDBJ databases">
        <authorList>
            <person name="Kallberg Y."/>
            <person name="Tangrot J."/>
            <person name="Rosling A."/>
        </authorList>
    </citation>
    <scope>NUCLEOTIDE SEQUENCE</scope>
    <source>
        <strain evidence="2">IN212</strain>
    </source>
</reference>
<feature type="region of interest" description="Disordered" evidence="1">
    <location>
        <begin position="1"/>
        <end position="20"/>
    </location>
</feature>
<gene>
    <name evidence="2" type="ORF">RFULGI_LOCUS18565</name>
</gene>
<dbReference type="AlphaFoldDB" id="A0A9N9K3X4"/>
<dbReference type="OrthoDB" id="438553at2759"/>
<keyword evidence="3" id="KW-1185">Reference proteome</keyword>
<proteinExistence type="predicted"/>
<feature type="non-terminal residue" evidence="2">
    <location>
        <position position="1"/>
    </location>
</feature>
<evidence type="ECO:0000256" key="1">
    <source>
        <dbReference type="SAM" id="MobiDB-lite"/>
    </source>
</evidence>
<dbReference type="Proteomes" id="UP000789396">
    <property type="component" value="Unassembled WGS sequence"/>
</dbReference>
<dbReference type="EMBL" id="CAJVPZ010082478">
    <property type="protein sequence ID" value="CAG8809219.1"/>
    <property type="molecule type" value="Genomic_DNA"/>
</dbReference>
<feature type="non-terminal residue" evidence="2">
    <location>
        <position position="72"/>
    </location>
</feature>
<accession>A0A9N9K3X4</accession>
<evidence type="ECO:0000313" key="2">
    <source>
        <dbReference type="EMBL" id="CAG8809219.1"/>
    </source>
</evidence>
<organism evidence="2 3">
    <name type="scientific">Racocetra fulgida</name>
    <dbReference type="NCBI Taxonomy" id="60492"/>
    <lineage>
        <taxon>Eukaryota</taxon>
        <taxon>Fungi</taxon>
        <taxon>Fungi incertae sedis</taxon>
        <taxon>Mucoromycota</taxon>
        <taxon>Glomeromycotina</taxon>
        <taxon>Glomeromycetes</taxon>
        <taxon>Diversisporales</taxon>
        <taxon>Gigasporaceae</taxon>
        <taxon>Racocetra</taxon>
    </lineage>
</organism>
<protein>
    <submittedName>
        <fullName evidence="2">6477_t:CDS:1</fullName>
    </submittedName>
</protein>